<evidence type="ECO:0000256" key="3">
    <source>
        <dbReference type="ARBA" id="ARBA00022927"/>
    </source>
</evidence>
<dbReference type="InterPro" id="IPR002033">
    <property type="entry name" value="TatC"/>
</dbReference>
<protein>
    <recommendedName>
        <fullName evidence="7">Sec-independent protein translocase protein TatC</fullName>
    </recommendedName>
</protein>
<comment type="subunit">
    <text evidence="7">The Tat system comprises two distinct complexes: a TatABC complex, containing multiple copies of TatA, TatB and TatC subunits, and a separate TatA complex, containing only TatA subunits. Substrates initially bind to the TatABC complex, which probably triggers association of the separate TatA complex to form the active translocon.</text>
</comment>
<dbReference type="PRINTS" id="PR01840">
    <property type="entry name" value="TATCFAMILY"/>
</dbReference>
<dbReference type="Proteomes" id="UP000561726">
    <property type="component" value="Unassembled WGS sequence"/>
</dbReference>
<feature type="transmembrane region" description="Helical" evidence="7">
    <location>
        <begin position="85"/>
        <end position="107"/>
    </location>
</feature>
<dbReference type="NCBIfam" id="TIGR00945">
    <property type="entry name" value="tatC"/>
    <property type="match status" value="1"/>
</dbReference>
<dbReference type="Pfam" id="PF00902">
    <property type="entry name" value="TatC"/>
    <property type="match status" value="1"/>
</dbReference>
<comment type="subcellular location">
    <subcellularLocation>
        <location evidence="7">Cell membrane</location>
        <topology evidence="7">Multi-pass membrane protein</topology>
    </subcellularLocation>
    <subcellularLocation>
        <location evidence="1">Membrane</location>
        <topology evidence="1">Multi-pass membrane protein</topology>
    </subcellularLocation>
</comment>
<dbReference type="GO" id="GO:0065002">
    <property type="term" value="P:intracellular protein transmembrane transport"/>
    <property type="evidence" value="ECO:0007669"/>
    <property type="project" value="TreeGrafter"/>
</dbReference>
<evidence type="ECO:0000256" key="4">
    <source>
        <dbReference type="ARBA" id="ARBA00022989"/>
    </source>
</evidence>
<reference evidence="8 9" key="1">
    <citation type="submission" date="2020-08" db="EMBL/GenBank/DDBJ databases">
        <title>Sequencing the genomes of 1000 actinobacteria strains.</title>
        <authorList>
            <person name="Klenk H.-P."/>
        </authorList>
    </citation>
    <scope>NUCLEOTIDE SEQUENCE [LARGE SCALE GENOMIC DNA]</scope>
    <source>
        <strain evidence="8 9">DSM 21065</strain>
    </source>
</reference>
<keyword evidence="6 7" id="KW-0472">Membrane</keyword>
<feature type="transmembrane region" description="Helical" evidence="7">
    <location>
        <begin position="203"/>
        <end position="221"/>
    </location>
</feature>
<comment type="caution">
    <text evidence="8">The sequence shown here is derived from an EMBL/GenBank/DDBJ whole genome shotgun (WGS) entry which is preliminary data.</text>
</comment>
<feature type="transmembrane region" description="Helical" evidence="7">
    <location>
        <begin position="28"/>
        <end position="46"/>
    </location>
</feature>
<keyword evidence="5 7" id="KW-0811">Translocation</keyword>
<dbReference type="HAMAP" id="MF_00902">
    <property type="entry name" value="TatC"/>
    <property type="match status" value="1"/>
</dbReference>
<sequence length="268" mass="29093">MNTDKPETTAEKGRMSLAHHLIELRKRLFKSAFGLLGGAAAGWILSDFVMDSLRVPVSLIATAQNRSATLNFADITSAFDLKLQIALTVGAVVSSPIWLFQIFAFLVPGLTNREKRYTLGFFFTAVPLFLAGCSAGWFVLPQIVALMTSFAPAQDAAFIEAKLYYDFVLKLVLAIGIAFVLPVFIVLLNFIGILSAASIIKSWRLALLAIVLFTAVATPAADIVSMFMLAIPMILLYFLAAGVAGIHDRRVAKNLRLTDTSSTSLLET</sequence>
<organism evidence="8 9">
    <name type="scientific">Cryobacterium roopkundense</name>
    <dbReference type="NCBI Taxonomy" id="1001240"/>
    <lineage>
        <taxon>Bacteria</taxon>
        <taxon>Bacillati</taxon>
        <taxon>Actinomycetota</taxon>
        <taxon>Actinomycetes</taxon>
        <taxon>Micrococcales</taxon>
        <taxon>Microbacteriaceae</taxon>
        <taxon>Cryobacterium</taxon>
    </lineage>
</organism>
<proteinExistence type="inferred from homology"/>
<comment type="function">
    <text evidence="7">Part of the twin-arginine translocation (Tat) system that transports large folded proteins containing a characteristic twin-arginine motif in their signal peptide across membranes. Together with TatB, TatC is part of a receptor directly interacting with Tat signal peptides.</text>
</comment>
<evidence type="ECO:0000256" key="5">
    <source>
        <dbReference type="ARBA" id="ARBA00023010"/>
    </source>
</evidence>
<feature type="transmembrane region" description="Helical" evidence="7">
    <location>
        <begin position="167"/>
        <end position="191"/>
    </location>
</feature>
<dbReference type="EMBL" id="JACHBQ010000001">
    <property type="protein sequence ID" value="MBB5640458.1"/>
    <property type="molecule type" value="Genomic_DNA"/>
</dbReference>
<keyword evidence="3 7" id="KW-0653">Protein transport</keyword>
<gene>
    <name evidence="7" type="primary">tatC</name>
    <name evidence="8" type="ORF">BJ997_001006</name>
</gene>
<evidence type="ECO:0000256" key="2">
    <source>
        <dbReference type="ARBA" id="ARBA00022692"/>
    </source>
</evidence>
<evidence type="ECO:0000256" key="6">
    <source>
        <dbReference type="ARBA" id="ARBA00023136"/>
    </source>
</evidence>
<dbReference type="PANTHER" id="PTHR30371">
    <property type="entry name" value="SEC-INDEPENDENT PROTEIN TRANSLOCASE PROTEIN TATC"/>
    <property type="match status" value="1"/>
</dbReference>
<dbReference type="GO" id="GO:0033281">
    <property type="term" value="C:TAT protein transport complex"/>
    <property type="evidence" value="ECO:0007669"/>
    <property type="project" value="UniProtKB-UniRule"/>
</dbReference>
<name>A0A7W8ZUI3_9MICO</name>
<dbReference type="AlphaFoldDB" id="A0A7W8ZUI3"/>
<keyword evidence="2 7" id="KW-0812">Transmembrane</keyword>
<feature type="transmembrane region" description="Helical" evidence="7">
    <location>
        <begin position="119"/>
        <end position="140"/>
    </location>
</feature>
<keyword evidence="7" id="KW-1003">Cell membrane</keyword>
<keyword evidence="7" id="KW-0813">Transport</keyword>
<evidence type="ECO:0000313" key="8">
    <source>
        <dbReference type="EMBL" id="MBB5640458.1"/>
    </source>
</evidence>
<accession>A0A7W8ZUI3</accession>
<evidence type="ECO:0000256" key="1">
    <source>
        <dbReference type="ARBA" id="ARBA00004141"/>
    </source>
</evidence>
<dbReference type="GO" id="GO:0043953">
    <property type="term" value="P:protein transport by the Tat complex"/>
    <property type="evidence" value="ECO:0007669"/>
    <property type="project" value="UniProtKB-UniRule"/>
</dbReference>
<dbReference type="GO" id="GO:0009977">
    <property type="term" value="F:proton motive force dependent protein transmembrane transporter activity"/>
    <property type="evidence" value="ECO:0007669"/>
    <property type="project" value="TreeGrafter"/>
</dbReference>
<evidence type="ECO:0000256" key="7">
    <source>
        <dbReference type="HAMAP-Rule" id="MF_00902"/>
    </source>
</evidence>
<dbReference type="PANTHER" id="PTHR30371:SF0">
    <property type="entry name" value="SEC-INDEPENDENT PROTEIN TRANSLOCASE PROTEIN TATC, CHLOROPLASTIC-RELATED"/>
    <property type="match status" value="1"/>
</dbReference>
<comment type="similarity">
    <text evidence="7">Belongs to the TatC family.</text>
</comment>
<feature type="transmembrane region" description="Helical" evidence="7">
    <location>
        <begin position="227"/>
        <end position="246"/>
    </location>
</feature>
<keyword evidence="4 7" id="KW-1133">Transmembrane helix</keyword>
<evidence type="ECO:0000313" key="9">
    <source>
        <dbReference type="Proteomes" id="UP000561726"/>
    </source>
</evidence>